<dbReference type="Gene3D" id="2.60.40.10">
    <property type="entry name" value="Immunoglobulins"/>
    <property type="match status" value="1"/>
</dbReference>
<evidence type="ECO:0000256" key="3">
    <source>
        <dbReference type="ARBA" id="ARBA00022807"/>
    </source>
</evidence>
<reference evidence="6 7" key="1">
    <citation type="submission" date="2014-08" db="EMBL/GenBank/DDBJ databases">
        <title>Porphyromonas cangingivalis strain:COT-109_OH1386 Genome sequencing.</title>
        <authorList>
            <person name="Wallis C."/>
            <person name="Deusch O."/>
            <person name="O'Flynn C."/>
            <person name="Davis I."/>
            <person name="Jospin G."/>
            <person name="Darling A.E."/>
            <person name="Coil D.A."/>
            <person name="Alexiev A."/>
            <person name="Horsfall A."/>
            <person name="Kirkwood N."/>
            <person name="Harris S."/>
            <person name="Eisen J.A."/>
        </authorList>
    </citation>
    <scope>NUCLEOTIDE SEQUENCE [LARGE SCALE GENOMIC DNA]</scope>
    <source>
        <strain evidence="7">COT-109 OH1386</strain>
    </source>
</reference>
<dbReference type="InterPro" id="IPR024361">
    <property type="entry name" value="BACON"/>
</dbReference>
<keyword evidence="4" id="KW-0843">Virulence</keyword>
<dbReference type="CDD" id="cd14948">
    <property type="entry name" value="BACON"/>
    <property type="match status" value="1"/>
</dbReference>
<comment type="similarity">
    <text evidence="1">Belongs to the peptidase C25 family.</text>
</comment>
<protein>
    <recommendedName>
        <fullName evidence="5">BACON domain-containing protein</fullName>
    </recommendedName>
</protein>
<proteinExistence type="inferred from homology"/>
<dbReference type="GO" id="GO:0006508">
    <property type="term" value="P:proteolysis"/>
    <property type="evidence" value="ECO:0007669"/>
    <property type="project" value="UniProtKB-KW"/>
</dbReference>
<dbReference type="EMBL" id="JQJD01000048">
    <property type="protein sequence ID" value="KGN79583.1"/>
    <property type="molecule type" value="Genomic_DNA"/>
</dbReference>
<evidence type="ECO:0000313" key="6">
    <source>
        <dbReference type="EMBL" id="KGN79583.1"/>
    </source>
</evidence>
<keyword evidence="2" id="KW-0645">Protease</keyword>
<dbReference type="Proteomes" id="UP000030125">
    <property type="component" value="Unassembled WGS sequence"/>
</dbReference>
<feature type="domain" description="BACON" evidence="5">
    <location>
        <begin position="141"/>
        <end position="190"/>
    </location>
</feature>
<keyword evidence="7" id="KW-1185">Reference proteome</keyword>
<organism evidence="6 7">
    <name type="scientific">Porphyromonas cangingivalis</name>
    <dbReference type="NCBI Taxonomy" id="36874"/>
    <lineage>
        <taxon>Bacteria</taxon>
        <taxon>Pseudomonadati</taxon>
        <taxon>Bacteroidota</taxon>
        <taxon>Bacteroidia</taxon>
        <taxon>Bacteroidales</taxon>
        <taxon>Porphyromonadaceae</taxon>
        <taxon>Porphyromonas</taxon>
    </lineage>
</organism>
<dbReference type="InterPro" id="IPR013783">
    <property type="entry name" value="Ig-like_fold"/>
</dbReference>
<feature type="domain" description="BACON" evidence="5">
    <location>
        <begin position="52"/>
        <end position="101"/>
    </location>
</feature>
<evidence type="ECO:0000313" key="7">
    <source>
        <dbReference type="Proteomes" id="UP000030125"/>
    </source>
</evidence>
<dbReference type="STRING" id="36874.HQ34_09100"/>
<comment type="caution">
    <text evidence="6">The sequence shown here is derived from an EMBL/GenBank/DDBJ whole genome shotgun (WGS) entry which is preliminary data.</text>
</comment>
<dbReference type="Pfam" id="PF13004">
    <property type="entry name" value="BACON"/>
    <property type="match status" value="2"/>
</dbReference>
<evidence type="ECO:0000256" key="2">
    <source>
        <dbReference type="ARBA" id="ARBA00022670"/>
    </source>
</evidence>
<keyword evidence="3" id="KW-0788">Thiol protease</keyword>
<dbReference type="GO" id="GO:0008234">
    <property type="term" value="F:cysteine-type peptidase activity"/>
    <property type="evidence" value="ECO:0007669"/>
    <property type="project" value="UniProtKB-KW"/>
</dbReference>
<evidence type="ECO:0000259" key="5">
    <source>
        <dbReference type="Pfam" id="PF13004"/>
    </source>
</evidence>
<gene>
    <name evidence="6" type="ORF">HQ35_07190</name>
</gene>
<dbReference type="AlphaFoldDB" id="A0A0A2EKV9"/>
<accession>A0A0A2EKV9</accession>
<evidence type="ECO:0000256" key="4">
    <source>
        <dbReference type="ARBA" id="ARBA00023026"/>
    </source>
</evidence>
<name>A0A0A2EKV9_PORCN</name>
<evidence type="ECO:0000256" key="1">
    <source>
        <dbReference type="ARBA" id="ARBA00006067"/>
    </source>
</evidence>
<sequence>MLVLVMALGSCKTSLEVNDPQSLSLSVEGSLLMLGTGQKAEVTVKTDSPEWSFLGGADWLDISKEDNRLVLTALPNLTVSKRSVQLIIMAGEISQSLWVEQDSGAAQGGTKQSEITVDQWEDLRILTVDIPHSEWDILCSASGWITHVVNPRKRELRINVSENKSTKDRTAVFYISTKSGEGNYKIKLTQRGAMSYILPYPGFNETEVEVRAFEDARRSLLIGKPSGTDSPMFGGNANVWTFETQSKTFGQIQYIIEPDERLYRAAIVWANDPMLFRRDRELDNAVEFLQQHGFVLRRNTTYYSEKLECTALIGMNEQGSFIMYTFEPKQPAPADTFESFPWGILEQKEWRTYREDAIDEWETQHGGKQVFREEKRDEISLAYASDDLGGHLRIYTILTNEDDPRPLTDVIHVYTDTSRVYYKVKGAIMLTREFAQLARSVGFVFRSYVESRIFMYEHPNRGLYMGVYRILEKDPNNADTMLEYAKMEFLPIYNTDSNPQTFVDQMQEMKRQERREAFIAKAVAQMSEK</sequence>
<keyword evidence="3" id="KW-0378">Hydrolase</keyword>